<dbReference type="OrthoDB" id="383380at2157"/>
<feature type="transmembrane region" description="Helical" evidence="1">
    <location>
        <begin position="27"/>
        <end position="48"/>
    </location>
</feature>
<accession>A0A284VQ65</accession>
<evidence type="ECO:0000256" key="1">
    <source>
        <dbReference type="SAM" id="Phobius"/>
    </source>
</evidence>
<dbReference type="Proteomes" id="UP000218615">
    <property type="component" value="Unassembled WGS sequence"/>
</dbReference>
<sequence length="148" mass="17298">MLLEIYCCFKKVIRTYTVGFIEAFIEIYNVIASLILIFFIGQILFIMSKVDKDVLKARLFLDEAVTQKTWMYISIAGASFALNALIKFTMRLSDTGEIPQMNFLVESSQFIFLLSFILAVYNWYVFVSSFVRHRDDTNQKNRVIQMIQ</sequence>
<feature type="transmembrane region" description="Helical" evidence="1">
    <location>
        <begin position="110"/>
        <end position="131"/>
    </location>
</feature>
<dbReference type="EMBL" id="FZMP01000178">
    <property type="protein sequence ID" value="SNQ61343.1"/>
    <property type="molecule type" value="Genomic_DNA"/>
</dbReference>
<reference evidence="3" key="1">
    <citation type="submission" date="2017-06" db="EMBL/GenBank/DDBJ databases">
        <authorList>
            <person name="Cremers G."/>
        </authorList>
    </citation>
    <scope>NUCLEOTIDE SEQUENCE [LARGE SCALE GENOMIC DNA]</scope>
</reference>
<evidence type="ECO:0000313" key="2">
    <source>
        <dbReference type="EMBL" id="SNQ61343.1"/>
    </source>
</evidence>
<keyword evidence="1" id="KW-0472">Membrane</keyword>
<organism evidence="2 3">
    <name type="scientific">Candidatus Methanoperedens nitratireducens</name>
    <dbReference type="NCBI Taxonomy" id="1392998"/>
    <lineage>
        <taxon>Archaea</taxon>
        <taxon>Methanobacteriati</taxon>
        <taxon>Methanobacteriota</taxon>
        <taxon>Stenosarchaea group</taxon>
        <taxon>Methanomicrobia</taxon>
        <taxon>Methanosarcinales</taxon>
        <taxon>ANME-2 cluster</taxon>
        <taxon>Candidatus Methanoperedentaceae</taxon>
        <taxon>Candidatus Methanoperedens</taxon>
    </lineage>
</organism>
<gene>
    <name evidence="2" type="ORF">MNV_330011</name>
</gene>
<keyword evidence="3" id="KW-1185">Reference proteome</keyword>
<protein>
    <submittedName>
        <fullName evidence="2">Uncharacterized protein</fullName>
    </submittedName>
</protein>
<name>A0A284VQ65_9EURY</name>
<keyword evidence="1" id="KW-1133">Transmembrane helix</keyword>
<dbReference type="AlphaFoldDB" id="A0A284VQ65"/>
<evidence type="ECO:0000313" key="3">
    <source>
        <dbReference type="Proteomes" id="UP000218615"/>
    </source>
</evidence>
<dbReference type="RefSeq" id="WP_143311750.1">
    <property type="nucleotide sequence ID" value="NZ_FZMP01000178.1"/>
</dbReference>
<proteinExistence type="predicted"/>
<keyword evidence="1" id="KW-0812">Transmembrane</keyword>